<accession>A0A2S3R3G7</accession>
<dbReference type="Gene3D" id="3.10.450.50">
    <property type="match status" value="1"/>
</dbReference>
<dbReference type="AlphaFoldDB" id="A0A2S3R3G7"/>
<evidence type="ECO:0000313" key="3">
    <source>
        <dbReference type="Proteomes" id="UP000237466"/>
    </source>
</evidence>
<evidence type="ECO:0000313" key="2">
    <source>
        <dbReference type="EMBL" id="POB48234.1"/>
    </source>
</evidence>
<proteinExistence type="predicted"/>
<dbReference type="SUPFAM" id="SSF54427">
    <property type="entry name" value="NTF2-like"/>
    <property type="match status" value="1"/>
</dbReference>
<dbReference type="Proteomes" id="UP000237466">
    <property type="component" value="Unassembled WGS sequence"/>
</dbReference>
<comment type="caution">
    <text evidence="2">The sequence shown here is derived from an EMBL/GenBank/DDBJ whole genome shotgun (WGS) entry which is preliminary data.</text>
</comment>
<dbReference type="Pfam" id="PF12680">
    <property type="entry name" value="SnoaL_2"/>
    <property type="match status" value="1"/>
</dbReference>
<dbReference type="InterPro" id="IPR037401">
    <property type="entry name" value="SnoaL-like"/>
</dbReference>
<dbReference type="RefSeq" id="WP_045598406.1">
    <property type="nucleotide sequence ID" value="NZ_CP019321.1"/>
</dbReference>
<name>A0A2S3R3G7_VIBVL</name>
<dbReference type="InterPro" id="IPR032710">
    <property type="entry name" value="NTF2-like_dom_sf"/>
</dbReference>
<dbReference type="EMBL" id="PDGH01000081">
    <property type="protein sequence ID" value="POB48234.1"/>
    <property type="molecule type" value="Genomic_DNA"/>
</dbReference>
<sequence>MYTEQEQQTIDIVERQLEAYNRRDIEAFAATYHPEVEIAHFSKGLLYSGRQTLIKRYGEKFGGLTYLRATSLKRIVHEQYLVDHELAESSDLASREINRSIKVVAAYEVENGLIKRVTFMG</sequence>
<gene>
    <name evidence="2" type="ORF">CRN52_10940</name>
</gene>
<reference evidence="2 3" key="1">
    <citation type="journal article" date="2018" name="Front. Microbiol.">
        <title>Phylogeny of Vibrio vulnificus from the Analysis of the Core-Genome: Implications for Intra-Species Taxonomy.</title>
        <authorList>
            <person name="Roig F.J."/>
            <person name="Gonzalez-Candelas F."/>
            <person name="Sanjuan E."/>
            <person name="Fouz B."/>
            <person name="Feil E.J."/>
            <person name="Llorens C."/>
            <person name="Baker-Austin C."/>
            <person name="Oliver J.D."/>
            <person name="Danin-Poleg Y."/>
            <person name="Gibas C.J."/>
            <person name="Kashi Y."/>
            <person name="Gulig P.A."/>
            <person name="Morrison S.S."/>
            <person name="Amaro C."/>
        </authorList>
    </citation>
    <scope>NUCLEOTIDE SEQUENCE [LARGE SCALE GENOMIC DNA]</scope>
    <source>
        <strain evidence="2 3">CECT4608</strain>
    </source>
</reference>
<feature type="domain" description="SnoaL-like" evidence="1">
    <location>
        <begin position="13"/>
        <end position="116"/>
    </location>
</feature>
<dbReference type="InterPro" id="IPR008317">
    <property type="entry name" value="UCP030561"/>
</dbReference>
<protein>
    <recommendedName>
        <fullName evidence="1">SnoaL-like domain-containing protein</fullName>
    </recommendedName>
</protein>
<dbReference type="PIRSF" id="PIRSF030561">
    <property type="entry name" value="UCP030561"/>
    <property type="match status" value="1"/>
</dbReference>
<organism evidence="2 3">
    <name type="scientific">Vibrio vulnificus</name>
    <dbReference type="NCBI Taxonomy" id="672"/>
    <lineage>
        <taxon>Bacteria</taxon>
        <taxon>Pseudomonadati</taxon>
        <taxon>Pseudomonadota</taxon>
        <taxon>Gammaproteobacteria</taxon>
        <taxon>Vibrionales</taxon>
        <taxon>Vibrionaceae</taxon>
        <taxon>Vibrio</taxon>
    </lineage>
</organism>
<evidence type="ECO:0000259" key="1">
    <source>
        <dbReference type="Pfam" id="PF12680"/>
    </source>
</evidence>